<evidence type="ECO:0000256" key="10">
    <source>
        <dbReference type="SAM" id="Phobius"/>
    </source>
</evidence>
<dbReference type="SUPFAM" id="SSF161111">
    <property type="entry name" value="Cation efflux protein transmembrane domain-like"/>
    <property type="match status" value="1"/>
</dbReference>
<comment type="similarity">
    <text evidence="2">Belongs to the cation diffusion facilitator (CDF) transporter (TC 2.A.4) family. SLC30A subfamily.</text>
</comment>
<dbReference type="Gene3D" id="1.20.1510.10">
    <property type="entry name" value="Cation efflux protein transmembrane domain"/>
    <property type="match status" value="1"/>
</dbReference>
<keyword evidence="3" id="KW-0813">Transport</keyword>
<sequence>MSHDHSHHDHSHHDHGHHDHSVDVNEDNKARVLWAMILTFGFMFAEIIGGLLSGSLALLADAGHMFSDGLALLLSWLAFAYSDKGADKTRSFGWHRFQILAAFVNGLSLLLIATWIVFEAVKRFMMPVEVMPTPMLIIAVLGLVINLVVFKILSGGDHDNLNLKSAMIHVMGDLLGSVAAIVAALLIWFFGWFWADPVLSLLVALLILKSGWQVVKKSAHILIEGSPDDIDDTAVKKQLMKDIPSVTDVHHIHVWSLTNDINLMTLHVQVDEVMHETDVLKLIKASIATHFDIQHTTIQVEHLPCPDEGCQM</sequence>
<dbReference type="PANTHER" id="PTHR11562:SF17">
    <property type="entry name" value="RE54080P-RELATED"/>
    <property type="match status" value="1"/>
</dbReference>
<reference evidence="14" key="1">
    <citation type="journal article" date="2019" name="Int. J. Syst. Evol. Microbiol.">
        <title>The Global Catalogue of Microorganisms (GCM) 10K type strain sequencing project: providing services to taxonomists for standard genome sequencing and annotation.</title>
        <authorList>
            <consortium name="The Broad Institute Genomics Platform"/>
            <consortium name="The Broad Institute Genome Sequencing Center for Infectious Disease"/>
            <person name="Wu L."/>
            <person name="Ma J."/>
        </authorList>
    </citation>
    <scope>NUCLEOTIDE SEQUENCE [LARGE SCALE GENOMIC DNA]</scope>
    <source>
        <strain evidence="14">KCTC 42953</strain>
    </source>
</reference>
<dbReference type="EMBL" id="JBHRTS010000010">
    <property type="protein sequence ID" value="MFC3195834.1"/>
    <property type="molecule type" value="Genomic_DNA"/>
</dbReference>
<evidence type="ECO:0000256" key="2">
    <source>
        <dbReference type="ARBA" id="ARBA00008873"/>
    </source>
</evidence>
<dbReference type="Proteomes" id="UP001595533">
    <property type="component" value="Unassembled WGS sequence"/>
</dbReference>
<feature type="transmembrane region" description="Helical" evidence="10">
    <location>
        <begin position="174"/>
        <end position="192"/>
    </location>
</feature>
<dbReference type="PANTHER" id="PTHR11562">
    <property type="entry name" value="CATION EFFLUX PROTEIN/ ZINC TRANSPORTER"/>
    <property type="match status" value="1"/>
</dbReference>
<keyword evidence="8 10" id="KW-0472">Membrane</keyword>
<comment type="subcellular location">
    <subcellularLocation>
        <location evidence="1">Membrane</location>
        <topology evidence="1">Multi-pass membrane protein</topology>
    </subcellularLocation>
</comment>
<evidence type="ECO:0000313" key="14">
    <source>
        <dbReference type="Proteomes" id="UP001595533"/>
    </source>
</evidence>
<dbReference type="InterPro" id="IPR027470">
    <property type="entry name" value="Cation_efflux_CTD"/>
</dbReference>
<dbReference type="RefSeq" id="WP_077412929.1">
    <property type="nucleotide sequence ID" value="NZ_JBHRTS010000010.1"/>
</dbReference>
<dbReference type="NCBIfam" id="TIGR01297">
    <property type="entry name" value="CDF"/>
    <property type="match status" value="1"/>
</dbReference>
<evidence type="ECO:0000256" key="7">
    <source>
        <dbReference type="ARBA" id="ARBA00023065"/>
    </source>
</evidence>
<comment type="caution">
    <text evidence="13">The sequence shown here is derived from an EMBL/GenBank/DDBJ whole genome shotgun (WGS) entry which is preliminary data.</text>
</comment>
<proteinExistence type="inferred from homology"/>
<dbReference type="InterPro" id="IPR002524">
    <property type="entry name" value="Cation_efflux"/>
</dbReference>
<dbReference type="InterPro" id="IPR036837">
    <property type="entry name" value="Cation_efflux_CTD_sf"/>
</dbReference>
<keyword evidence="4 10" id="KW-0812">Transmembrane</keyword>
<dbReference type="InterPro" id="IPR050681">
    <property type="entry name" value="CDF/SLC30A"/>
</dbReference>
<organism evidence="13 14">
    <name type="scientific">Marinicella sediminis</name>
    <dbReference type="NCBI Taxonomy" id="1792834"/>
    <lineage>
        <taxon>Bacteria</taxon>
        <taxon>Pseudomonadati</taxon>
        <taxon>Pseudomonadota</taxon>
        <taxon>Gammaproteobacteria</taxon>
        <taxon>Lysobacterales</taxon>
        <taxon>Marinicellaceae</taxon>
        <taxon>Marinicella</taxon>
    </lineage>
</organism>
<evidence type="ECO:0000256" key="6">
    <source>
        <dbReference type="ARBA" id="ARBA00022989"/>
    </source>
</evidence>
<feature type="domain" description="Cation efflux protein cytoplasmic" evidence="12">
    <location>
        <begin position="228"/>
        <end position="302"/>
    </location>
</feature>
<feature type="transmembrane region" description="Helical" evidence="10">
    <location>
        <begin position="32"/>
        <end position="52"/>
    </location>
</feature>
<gene>
    <name evidence="13" type="ORF">ACFODZ_16385</name>
</gene>
<feature type="transmembrane region" description="Helical" evidence="10">
    <location>
        <begin position="99"/>
        <end position="118"/>
    </location>
</feature>
<keyword evidence="5" id="KW-0862">Zinc</keyword>
<evidence type="ECO:0000259" key="11">
    <source>
        <dbReference type="Pfam" id="PF01545"/>
    </source>
</evidence>
<dbReference type="SUPFAM" id="SSF160240">
    <property type="entry name" value="Cation efflux protein cytoplasmic domain-like"/>
    <property type="match status" value="1"/>
</dbReference>
<dbReference type="InterPro" id="IPR027469">
    <property type="entry name" value="Cation_efflux_TMD_sf"/>
</dbReference>
<evidence type="ECO:0000256" key="9">
    <source>
        <dbReference type="SAM" id="MobiDB-lite"/>
    </source>
</evidence>
<keyword evidence="14" id="KW-1185">Reference proteome</keyword>
<feature type="domain" description="Cation efflux protein transmembrane" evidence="11">
    <location>
        <begin position="34"/>
        <end position="223"/>
    </location>
</feature>
<evidence type="ECO:0000256" key="4">
    <source>
        <dbReference type="ARBA" id="ARBA00022692"/>
    </source>
</evidence>
<feature type="region of interest" description="Disordered" evidence="9">
    <location>
        <begin position="1"/>
        <end position="22"/>
    </location>
</feature>
<evidence type="ECO:0000313" key="13">
    <source>
        <dbReference type="EMBL" id="MFC3195834.1"/>
    </source>
</evidence>
<accession>A0ABV7JCZ3</accession>
<keyword evidence="5" id="KW-0864">Zinc transport</keyword>
<evidence type="ECO:0000259" key="12">
    <source>
        <dbReference type="Pfam" id="PF16916"/>
    </source>
</evidence>
<protein>
    <submittedName>
        <fullName evidence="13">Cation diffusion facilitator family transporter</fullName>
    </submittedName>
</protein>
<evidence type="ECO:0000256" key="5">
    <source>
        <dbReference type="ARBA" id="ARBA00022906"/>
    </source>
</evidence>
<evidence type="ECO:0000256" key="8">
    <source>
        <dbReference type="ARBA" id="ARBA00023136"/>
    </source>
</evidence>
<evidence type="ECO:0000256" key="1">
    <source>
        <dbReference type="ARBA" id="ARBA00004141"/>
    </source>
</evidence>
<feature type="transmembrane region" description="Helical" evidence="10">
    <location>
        <begin position="58"/>
        <end position="79"/>
    </location>
</feature>
<keyword evidence="7" id="KW-0406">Ion transport</keyword>
<evidence type="ECO:0000256" key="3">
    <source>
        <dbReference type="ARBA" id="ARBA00022448"/>
    </source>
</evidence>
<dbReference type="Pfam" id="PF16916">
    <property type="entry name" value="ZT_dimer"/>
    <property type="match status" value="1"/>
</dbReference>
<dbReference type="InterPro" id="IPR058533">
    <property type="entry name" value="Cation_efflux_TM"/>
</dbReference>
<keyword evidence="6 10" id="KW-1133">Transmembrane helix</keyword>
<name>A0ABV7JCZ3_9GAMM</name>
<feature type="transmembrane region" description="Helical" evidence="10">
    <location>
        <begin position="130"/>
        <end position="153"/>
    </location>
</feature>
<dbReference type="Pfam" id="PF01545">
    <property type="entry name" value="Cation_efflux"/>
    <property type="match status" value="1"/>
</dbReference>